<dbReference type="InterPro" id="IPR004895">
    <property type="entry name" value="Prenylated_rab_accept_PRA1"/>
</dbReference>
<evidence type="ECO:0000256" key="1">
    <source>
        <dbReference type="ARBA" id="ARBA00004141"/>
    </source>
</evidence>
<dbReference type="EMBL" id="JARQWQ010000078">
    <property type="protein sequence ID" value="KAK2553360.1"/>
    <property type="molecule type" value="Genomic_DNA"/>
</dbReference>
<dbReference type="Proteomes" id="UP001249851">
    <property type="component" value="Unassembled WGS sequence"/>
</dbReference>
<feature type="transmembrane region" description="Helical" evidence="5">
    <location>
        <begin position="96"/>
        <end position="114"/>
    </location>
</feature>
<evidence type="ECO:0000256" key="3">
    <source>
        <dbReference type="ARBA" id="ARBA00022989"/>
    </source>
</evidence>
<dbReference type="AlphaFoldDB" id="A0AAD9Q2W0"/>
<comment type="similarity">
    <text evidence="5">Belongs to the PRA1 family.</text>
</comment>
<comment type="caution">
    <text evidence="6">The sequence shown here is derived from an EMBL/GenBank/DDBJ whole genome shotgun (WGS) entry which is preliminary data.</text>
</comment>
<evidence type="ECO:0000256" key="2">
    <source>
        <dbReference type="ARBA" id="ARBA00022692"/>
    </source>
</evidence>
<keyword evidence="3 5" id="KW-1133">Transmembrane helix</keyword>
<evidence type="ECO:0000256" key="4">
    <source>
        <dbReference type="ARBA" id="ARBA00023136"/>
    </source>
</evidence>
<dbReference type="GO" id="GO:0016020">
    <property type="term" value="C:membrane"/>
    <property type="evidence" value="ECO:0007669"/>
    <property type="project" value="UniProtKB-SubCell"/>
</dbReference>
<evidence type="ECO:0000313" key="6">
    <source>
        <dbReference type="EMBL" id="KAK2553360.1"/>
    </source>
</evidence>
<organism evidence="6 7">
    <name type="scientific">Acropora cervicornis</name>
    <name type="common">Staghorn coral</name>
    <dbReference type="NCBI Taxonomy" id="6130"/>
    <lineage>
        <taxon>Eukaryota</taxon>
        <taxon>Metazoa</taxon>
        <taxon>Cnidaria</taxon>
        <taxon>Anthozoa</taxon>
        <taxon>Hexacorallia</taxon>
        <taxon>Scleractinia</taxon>
        <taxon>Astrocoeniina</taxon>
        <taxon>Acroporidae</taxon>
        <taxon>Acropora</taxon>
    </lineage>
</organism>
<reference evidence="6" key="1">
    <citation type="journal article" date="2023" name="G3 (Bethesda)">
        <title>Whole genome assembly and annotation of the endangered Caribbean coral Acropora cervicornis.</title>
        <authorList>
            <person name="Selwyn J.D."/>
            <person name="Vollmer S.V."/>
        </authorList>
    </citation>
    <scope>NUCLEOTIDE SEQUENCE</scope>
    <source>
        <strain evidence="6">K2</strain>
    </source>
</reference>
<keyword evidence="2 5" id="KW-0812">Transmembrane</keyword>
<keyword evidence="7" id="KW-1185">Reference proteome</keyword>
<gene>
    <name evidence="6" type="ORF">P5673_025334</name>
</gene>
<sequence length="165" mass="18473">MAVALPPMRSLRDFLTDAQFSSSTFNNMDRMNNRIIKNLIYYQSNYILTVIVIFLLVGFLHPKDFLIGTISVAVTLTVFGVAQSHKPQLAKIKQQYPLLVPVAVLGSAVLVVHALASILVFLWGFVMPLAVVMMHPATRKRNVKNKFANTVEVFKEDVSPMNIIL</sequence>
<evidence type="ECO:0000256" key="5">
    <source>
        <dbReference type="RuleBase" id="RU363107"/>
    </source>
</evidence>
<accession>A0AAD9Q2W0</accession>
<dbReference type="PANTHER" id="PTHR12859">
    <property type="entry name" value="PRA1 PROTEIN"/>
    <property type="match status" value="1"/>
</dbReference>
<comment type="subcellular location">
    <subcellularLocation>
        <location evidence="1 5">Membrane</location>
        <topology evidence="1 5">Multi-pass membrane protein</topology>
    </subcellularLocation>
</comment>
<reference evidence="6" key="2">
    <citation type="journal article" date="2023" name="Science">
        <title>Genomic signatures of disease resistance in endangered staghorn corals.</title>
        <authorList>
            <person name="Vollmer S.V."/>
            <person name="Selwyn J.D."/>
            <person name="Despard B.A."/>
            <person name="Roesel C.L."/>
        </authorList>
    </citation>
    <scope>NUCLEOTIDE SEQUENCE</scope>
    <source>
        <strain evidence="6">K2</strain>
    </source>
</reference>
<feature type="transmembrane region" description="Helical" evidence="5">
    <location>
        <begin position="65"/>
        <end position="84"/>
    </location>
</feature>
<feature type="transmembrane region" description="Helical" evidence="5">
    <location>
        <begin position="39"/>
        <end position="59"/>
    </location>
</feature>
<protein>
    <recommendedName>
        <fullName evidence="5">PRA1 family protein</fullName>
    </recommendedName>
</protein>
<dbReference type="PANTHER" id="PTHR12859:SF0">
    <property type="entry name" value="PRA1 FAMILY PROTEIN"/>
    <property type="match status" value="1"/>
</dbReference>
<proteinExistence type="inferred from homology"/>
<evidence type="ECO:0000313" key="7">
    <source>
        <dbReference type="Proteomes" id="UP001249851"/>
    </source>
</evidence>
<dbReference type="Pfam" id="PF03208">
    <property type="entry name" value="PRA1"/>
    <property type="match status" value="1"/>
</dbReference>
<keyword evidence="4 5" id="KW-0472">Membrane</keyword>
<name>A0AAD9Q2W0_ACRCE</name>